<feature type="transmembrane region" description="Helical" evidence="1">
    <location>
        <begin position="96"/>
        <end position="117"/>
    </location>
</feature>
<dbReference type="EMBL" id="LIAE01005550">
    <property type="protein sequence ID" value="PAV93255.1"/>
    <property type="molecule type" value="Genomic_DNA"/>
</dbReference>
<evidence type="ECO:0000313" key="2">
    <source>
        <dbReference type="EMBL" id="PAV93255.1"/>
    </source>
</evidence>
<comment type="caution">
    <text evidence="2">The sequence shown here is derived from an EMBL/GenBank/DDBJ whole genome shotgun (WGS) entry which is preliminary data.</text>
</comment>
<keyword evidence="1" id="KW-1133">Transmembrane helix</keyword>
<organism evidence="2 3">
    <name type="scientific">Diploscapter pachys</name>
    <dbReference type="NCBI Taxonomy" id="2018661"/>
    <lineage>
        <taxon>Eukaryota</taxon>
        <taxon>Metazoa</taxon>
        <taxon>Ecdysozoa</taxon>
        <taxon>Nematoda</taxon>
        <taxon>Chromadorea</taxon>
        <taxon>Rhabditida</taxon>
        <taxon>Rhabditina</taxon>
        <taxon>Rhabditomorpha</taxon>
        <taxon>Rhabditoidea</taxon>
        <taxon>Rhabditidae</taxon>
        <taxon>Diploscapter</taxon>
    </lineage>
</organism>
<keyword evidence="1" id="KW-0812">Transmembrane</keyword>
<name>A0A2A2M4M5_9BILA</name>
<dbReference type="AlphaFoldDB" id="A0A2A2M4M5"/>
<evidence type="ECO:0000256" key="1">
    <source>
        <dbReference type="SAM" id="Phobius"/>
    </source>
</evidence>
<feature type="transmembrane region" description="Helical" evidence="1">
    <location>
        <begin position="165"/>
        <end position="186"/>
    </location>
</feature>
<reference evidence="2 3" key="1">
    <citation type="journal article" date="2017" name="Curr. Biol.">
        <title>Genome architecture and evolution of a unichromosomal asexual nematode.</title>
        <authorList>
            <person name="Fradin H."/>
            <person name="Zegar C."/>
            <person name="Gutwein M."/>
            <person name="Lucas J."/>
            <person name="Kovtun M."/>
            <person name="Corcoran D."/>
            <person name="Baugh L.R."/>
            <person name="Kiontke K."/>
            <person name="Gunsalus K."/>
            <person name="Fitch D.H."/>
            <person name="Piano F."/>
        </authorList>
    </citation>
    <scope>NUCLEOTIDE SEQUENCE [LARGE SCALE GENOMIC DNA]</scope>
    <source>
        <strain evidence="2">PF1309</strain>
    </source>
</reference>
<protein>
    <recommendedName>
        <fullName evidence="4">DUF2834 domain-containing protein</fullName>
    </recommendedName>
</protein>
<gene>
    <name evidence="2" type="ORF">WR25_08620</name>
</gene>
<dbReference type="Proteomes" id="UP000218231">
    <property type="component" value="Unassembled WGS sequence"/>
</dbReference>
<accession>A0A2A2M4M5</accession>
<keyword evidence="3" id="KW-1185">Reference proteome</keyword>
<evidence type="ECO:0008006" key="4">
    <source>
        <dbReference type="Google" id="ProtNLM"/>
    </source>
</evidence>
<keyword evidence="1" id="KW-0472">Membrane</keyword>
<proteinExistence type="predicted"/>
<sequence>MRQHRLAGAGFAFHQQRTAQRDRGVDRDLQVVGRDVILRAFEALHGRIPDIEYRVRRCRIAGRSASGGGGVCAQPIAVPAGLIHDRRGVRGDNVMIAFRALLIAAWTVLAIYTGVVIARHGMDLLPIFFGDLARTTWSGQFNADFSCFLLLSALWTAWRHHFTPVGFGLAILAFFGGAGFLLPYLLLLSIQTRGDMTALLTGGRRAATGGRGTVQ</sequence>
<evidence type="ECO:0000313" key="3">
    <source>
        <dbReference type="Proteomes" id="UP000218231"/>
    </source>
</evidence>